<evidence type="ECO:0000256" key="4">
    <source>
        <dbReference type="ARBA" id="ARBA00022846"/>
    </source>
</evidence>
<proteinExistence type="inferred from homology"/>
<comment type="subcellular location">
    <subcellularLocation>
        <location evidence="1">Cell projection</location>
        <location evidence="1">Cilium</location>
        <location evidence="1">Flagellum</location>
    </subcellularLocation>
</comment>
<comment type="function">
    <text evidence="8">Important for male fertility. With ROPN1L, involved in fibrous sheath integrity and sperm motility, plays a role in PKA-dependent signaling processes required for spermatozoa capacitation.</text>
</comment>
<dbReference type="PANTHER" id="PTHR14952">
    <property type="entry name" value="ROPPORIN-1-LIKE PROTEIN"/>
    <property type="match status" value="1"/>
</dbReference>
<dbReference type="Gene3D" id="1.20.890.10">
    <property type="entry name" value="cAMP-dependent protein kinase regulatory subunit, dimerization-anchoring domain"/>
    <property type="match status" value="1"/>
</dbReference>
<dbReference type="InterPro" id="IPR029343">
    <property type="entry name" value="CCDC14"/>
</dbReference>
<dbReference type="InParanoid" id="A0A6I8P8Z4"/>
<dbReference type="PANTHER" id="PTHR14952:SF12">
    <property type="entry name" value="ROPPORIN-1B"/>
    <property type="match status" value="1"/>
</dbReference>
<evidence type="ECO:0000256" key="8">
    <source>
        <dbReference type="ARBA" id="ARBA00037541"/>
    </source>
</evidence>
<dbReference type="GO" id="GO:0031514">
    <property type="term" value="C:motile cilium"/>
    <property type="evidence" value="ECO:0007669"/>
    <property type="project" value="UniProtKB-SubCell"/>
</dbReference>
<keyword evidence="3" id="KW-0832">Ubl conjugation</keyword>
<evidence type="ECO:0000313" key="11">
    <source>
        <dbReference type="Proteomes" id="UP000002279"/>
    </source>
</evidence>
<comment type="similarity">
    <text evidence="7">Belongs to the ropporin family.</text>
</comment>
<feature type="region of interest" description="Disordered" evidence="9">
    <location>
        <begin position="237"/>
        <end position="328"/>
    </location>
</feature>
<dbReference type="AlphaFoldDB" id="A0A6I8P8Z4"/>
<feature type="region of interest" description="Disordered" evidence="9">
    <location>
        <begin position="343"/>
        <end position="374"/>
    </location>
</feature>
<feature type="compositionally biased region" description="Pro residues" evidence="9">
    <location>
        <begin position="309"/>
        <end position="320"/>
    </location>
</feature>
<dbReference type="InterPro" id="IPR047844">
    <property type="entry name" value="ROP_DD"/>
</dbReference>
<keyword evidence="5" id="KW-0969">Cilium</keyword>
<feature type="compositionally biased region" description="Basic and acidic residues" evidence="9">
    <location>
        <begin position="479"/>
        <end position="489"/>
    </location>
</feature>
<keyword evidence="11" id="KW-1185">Reference proteome</keyword>
<dbReference type="Pfam" id="PF15254">
    <property type="entry name" value="CCDC14"/>
    <property type="match status" value="2"/>
</dbReference>
<dbReference type="CDD" id="cd23019">
    <property type="entry name" value="DD_ROP"/>
    <property type="match status" value="1"/>
</dbReference>
<protein>
    <submittedName>
        <fullName evidence="10">Uncharacterized protein</fullName>
    </submittedName>
</protein>
<feature type="region of interest" description="Disordered" evidence="9">
    <location>
        <begin position="472"/>
        <end position="497"/>
    </location>
</feature>
<name>A0A6I8P8Z4_ORNAN</name>
<evidence type="ECO:0000256" key="6">
    <source>
        <dbReference type="ARBA" id="ARBA00023273"/>
    </source>
</evidence>
<reference evidence="10" key="3">
    <citation type="submission" date="2025-09" db="UniProtKB">
        <authorList>
            <consortium name="Ensembl"/>
        </authorList>
    </citation>
    <scope>IDENTIFICATION</scope>
    <source>
        <strain evidence="10">Glennie</strain>
    </source>
</reference>
<evidence type="ECO:0000313" key="10">
    <source>
        <dbReference type="Ensembl" id="ENSOANP00000049249.1"/>
    </source>
</evidence>
<evidence type="ECO:0000256" key="7">
    <source>
        <dbReference type="ARBA" id="ARBA00035651"/>
    </source>
</evidence>
<evidence type="ECO:0000256" key="3">
    <source>
        <dbReference type="ARBA" id="ARBA00022843"/>
    </source>
</evidence>
<evidence type="ECO:0000256" key="9">
    <source>
        <dbReference type="SAM" id="MobiDB-lite"/>
    </source>
</evidence>
<evidence type="ECO:0000256" key="1">
    <source>
        <dbReference type="ARBA" id="ARBA00004230"/>
    </source>
</evidence>
<keyword evidence="6" id="KW-0966">Cell projection</keyword>
<dbReference type="Ensembl" id="ENSOANT00000064663.1">
    <property type="protein sequence ID" value="ENSOANP00000049249.1"/>
    <property type="gene ID" value="ENSOANG00000036118.1"/>
</dbReference>
<sequence length="584" mass="61630">MPQTDKHISIPPELPELLKQFTKAAIRTQPADLIQWAADYFGAMSRGEIPPVRERSERIQLSNWAELTPELLKILHSRVGGRLIIHADELAQMWKVLNLPTDLFHSVMNVGRFTEEIEWLKFLALACSSLGVTIAKTLKIVCEVLSSEHDSGPPRIPFSTFQFLYTYIAEVDGEISASHVSRMLNYIEQEVPWPRKASRLEAGSADQVGLTQSGLGRCTSLLQNMMRIEDTSSMCAGAGRVGSSGPWPRPLAVAAATGGRGRNASRKGPKKSVLAPGLRQELPTAPTGTRRLIQRAPPGDQAGTASSPGPCPPVPVPPAPASRSPEMGPALCEHVQTQMAWVNAQGPPGSAGGTLGTLLPSSSDTGPPGAPSSVYSPSGPGFVTATAHPPTLAPAPDLGKPPLIQTGGCRPGASPIPEPTRPEGPCCRCPLAPRGGPGAPPLASPPSAAPRPAREADLLRCLEAHLALWRQTPCSPAPRPEDKEDKEATGDPVDTTPVREAACRGVGAGGGSGQGAQRLHTAKYLLGEIQALLPHKGGPELQRLVTEMVACLASLPETANSAPAQPDIALALPALRLDNTQHHR</sequence>
<dbReference type="GeneTree" id="ENSGT00390000012731"/>
<organism evidence="10 11">
    <name type="scientific">Ornithorhynchus anatinus</name>
    <name type="common">Duckbill platypus</name>
    <dbReference type="NCBI Taxonomy" id="9258"/>
    <lineage>
        <taxon>Eukaryota</taxon>
        <taxon>Metazoa</taxon>
        <taxon>Chordata</taxon>
        <taxon>Craniata</taxon>
        <taxon>Vertebrata</taxon>
        <taxon>Euteleostomi</taxon>
        <taxon>Mammalia</taxon>
        <taxon>Monotremata</taxon>
        <taxon>Ornithorhynchidae</taxon>
        <taxon>Ornithorhynchus</taxon>
    </lineage>
</organism>
<reference evidence="10 11" key="1">
    <citation type="journal article" date="2008" name="Nature">
        <title>Genome analysis of the platypus reveals unique signatures of evolution.</title>
        <authorList>
            <person name="Warren W.C."/>
            <person name="Hillier L.W."/>
            <person name="Marshall Graves J.A."/>
            <person name="Birney E."/>
            <person name="Ponting C.P."/>
            <person name="Grutzner F."/>
            <person name="Belov K."/>
            <person name="Miller W."/>
            <person name="Clarke L."/>
            <person name="Chinwalla A.T."/>
            <person name="Yang S.P."/>
            <person name="Heger A."/>
            <person name="Locke D.P."/>
            <person name="Miethke P."/>
            <person name="Waters P.D."/>
            <person name="Veyrunes F."/>
            <person name="Fulton L."/>
            <person name="Fulton B."/>
            <person name="Graves T."/>
            <person name="Wallis J."/>
            <person name="Puente X.S."/>
            <person name="Lopez-Otin C."/>
            <person name="Ordonez G.R."/>
            <person name="Eichler E.E."/>
            <person name="Chen L."/>
            <person name="Cheng Z."/>
            <person name="Deakin J.E."/>
            <person name="Alsop A."/>
            <person name="Thompson K."/>
            <person name="Kirby P."/>
            <person name="Papenfuss A.T."/>
            <person name="Wakefield M.J."/>
            <person name="Olender T."/>
            <person name="Lancet D."/>
            <person name="Huttley G.A."/>
            <person name="Smit A.F."/>
            <person name="Pask A."/>
            <person name="Temple-Smith P."/>
            <person name="Batzer M.A."/>
            <person name="Walker J.A."/>
            <person name="Konkel M.K."/>
            <person name="Harris R.S."/>
            <person name="Whittington C.M."/>
            <person name="Wong E.S."/>
            <person name="Gemmell N.J."/>
            <person name="Buschiazzo E."/>
            <person name="Vargas Jentzsch I.M."/>
            <person name="Merkel A."/>
            <person name="Schmitz J."/>
            <person name="Zemann A."/>
            <person name="Churakov G."/>
            <person name="Kriegs J.O."/>
            <person name="Brosius J."/>
            <person name="Murchison E.P."/>
            <person name="Sachidanandam R."/>
            <person name="Smith C."/>
            <person name="Hannon G.J."/>
            <person name="Tsend-Ayush E."/>
            <person name="McMillan D."/>
            <person name="Attenborough R."/>
            <person name="Rens W."/>
            <person name="Ferguson-Smith M."/>
            <person name="Lefevre C.M."/>
            <person name="Sharp J.A."/>
            <person name="Nicholas K.R."/>
            <person name="Ray D.A."/>
            <person name="Kube M."/>
            <person name="Reinhardt R."/>
            <person name="Pringle T.H."/>
            <person name="Taylor J."/>
            <person name="Jones R.C."/>
            <person name="Nixon B."/>
            <person name="Dacheux J.L."/>
            <person name="Niwa H."/>
            <person name="Sekita Y."/>
            <person name="Huang X."/>
            <person name="Stark A."/>
            <person name="Kheradpour P."/>
            <person name="Kellis M."/>
            <person name="Flicek P."/>
            <person name="Chen Y."/>
            <person name="Webber C."/>
            <person name="Hardison R."/>
            <person name="Nelson J."/>
            <person name="Hallsworth-Pepin K."/>
            <person name="Delehaunty K."/>
            <person name="Markovic C."/>
            <person name="Minx P."/>
            <person name="Feng Y."/>
            <person name="Kremitzki C."/>
            <person name="Mitreva M."/>
            <person name="Glasscock J."/>
            <person name="Wylie T."/>
            <person name="Wohldmann P."/>
            <person name="Thiru P."/>
            <person name="Nhan M.N."/>
            <person name="Pohl C.S."/>
            <person name="Smith S.M."/>
            <person name="Hou S."/>
            <person name="Nefedov M."/>
            <person name="de Jong P.J."/>
            <person name="Renfree M.B."/>
            <person name="Mardis E.R."/>
            <person name="Wilson R.K."/>
        </authorList>
    </citation>
    <scope>NUCLEOTIDE SEQUENCE [LARGE SCALE GENOMIC DNA]</scope>
    <source>
        <strain evidence="10 11">Glennie</strain>
    </source>
</reference>
<evidence type="ECO:0000256" key="5">
    <source>
        <dbReference type="ARBA" id="ARBA00023069"/>
    </source>
</evidence>
<dbReference type="Bgee" id="ENSOANG00000036118">
    <property type="expression patterns" value="Expressed in testis and 8 other cell types or tissues"/>
</dbReference>
<keyword evidence="2" id="KW-0597">Phosphoprotein</keyword>
<dbReference type="SUPFAM" id="SSF47391">
    <property type="entry name" value="Dimerization-anchoring domain of cAMP-dependent PK regulatory subunit"/>
    <property type="match status" value="1"/>
</dbReference>
<gene>
    <name evidence="10" type="primary">LOC100073747</name>
</gene>
<dbReference type="FunFam" id="1.20.890.10:FF:000004">
    <property type="entry name" value="ropporin-1-like protein isoform X2"/>
    <property type="match status" value="1"/>
</dbReference>
<evidence type="ECO:0000256" key="2">
    <source>
        <dbReference type="ARBA" id="ARBA00022553"/>
    </source>
</evidence>
<dbReference type="Proteomes" id="UP000002279">
    <property type="component" value="Chromosome 1"/>
</dbReference>
<keyword evidence="4" id="KW-0282">Flagellum</keyword>
<accession>A0A6I8P8Z4</accession>
<reference evidence="10" key="2">
    <citation type="submission" date="2025-08" db="UniProtKB">
        <authorList>
            <consortium name="Ensembl"/>
        </authorList>
    </citation>
    <scope>IDENTIFICATION</scope>
    <source>
        <strain evidence="10">Glennie</strain>
    </source>
</reference>